<gene>
    <name evidence="1" type="ORF">Taro_053970</name>
</gene>
<sequence>MHVVPPFWLTSSAAWAPTTGRHRSMASSLSSRWCGSRIKVDVVEQIASLQALLHSAMQDRDTTRRETEQLCAELTRLRTTQVGVSSCQATVESSQWDLEDRLASVLRRTMEAEMTLEERVTKLRIATSQVSHWCEQDNMAAASITQWRLQARTTAVEADQLCIQEEPSAVEVAQLRTQVETSAVEVARWRI</sequence>
<organism evidence="1 2">
    <name type="scientific">Colocasia esculenta</name>
    <name type="common">Wild taro</name>
    <name type="synonym">Arum esculentum</name>
    <dbReference type="NCBI Taxonomy" id="4460"/>
    <lineage>
        <taxon>Eukaryota</taxon>
        <taxon>Viridiplantae</taxon>
        <taxon>Streptophyta</taxon>
        <taxon>Embryophyta</taxon>
        <taxon>Tracheophyta</taxon>
        <taxon>Spermatophyta</taxon>
        <taxon>Magnoliopsida</taxon>
        <taxon>Liliopsida</taxon>
        <taxon>Araceae</taxon>
        <taxon>Aroideae</taxon>
        <taxon>Colocasieae</taxon>
        <taxon>Colocasia</taxon>
    </lineage>
</organism>
<dbReference type="AlphaFoldDB" id="A0A843XPB8"/>
<dbReference type="Proteomes" id="UP000652761">
    <property type="component" value="Unassembled WGS sequence"/>
</dbReference>
<name>A0A843XPB8_COLES</name>
<reference evidence="1" key="1">
    <citation type="submission" date="2017-07" db="EMBL/GenBank/DDBJ databases">
        <title>Taro Niue Genome Assembly and Annotation.</title>
        <authorList>
            <person name="Atibalentja N."/>
            <person name="Keating K."/>
            <person name="Fields C.J."/>
        </authorList>
    </citation>
    <scope>NUCLEOTIDE SEQUENCE</scope>
    <source>
        <strain evidence="1">Niue_2</strain>
        <tissue evidence="1">Leaf</tissue>
    </source>
</reference>
<keyword evidence="2" id="KW-1185">Reference proteome</keyword>
<dbReference type="EMBL" id="NMUH01010398">
    <property type="protein sequence ID" value="MQM20940.1"/>
    <property type="molecule type" value="Genomic_DNA"/>
</dbReference>
<proteinExistence type="predicted"/>
<protein>
    <submittedName>
        <fullName evidence="1">Uncharacterized protein</fullName>
    </submittedName>
</protein>
<evidence type="ECO:0000313" key="1">
    <source>
        <dbReference type="EMBL" id="MQM20940.1"/>
    </source>
</evidence>
<evidence type="ECO:0000313" key="2">
    <source>
        <dbReference type="Proteomes" id="UP000652761"/>
    </source>
</evidence>
<accession>A0A843XPB8</accession>
<comment type="caution">
    <text evidence="1">The sequence shown here is derived from an EMBL/GenBank/DDBJ whole genome shotgun (WGS) entry which is preliminary data.</text>
</comment>